<dbReference type="InterPro" id="IPR044839">
    <property type="entry name" value="NDR1-like"/>
</dbReference>
<evidence type="ECO:0000256" key="4">
    <source>
        <dbReference type="ARBA" id="ARBA00023136"/>
    </source>
</evidence>
<evidence type="ECO:0000259" key="6">
    <source>
        <dbReference type="Pfam" id="PF03168"/>
    </source>
</evidence>
<reference evidence="8" key="1">
    <citation type="journal article" date="2016" name="Nature">
        <title>The genome of the seagrass Zostera marina reveals angiosperm adaptation to the sea.</title>
        <authorList>
            <person name="Olsen J.L."/>
            <person name="Rouze P."/>
            <person name="Verhelst B."/>
            <person name="Lin Y.-C."/>
            <person name="Bayer T."/>
            <person name="Collen J."/>
            <person name="Dattolo E."/>
            <person name="De Paoli E."/>
            <person name="Dittami S."/>
            <person name="Maumus F."/>
            <person name="Michel G."/>
            <person name="Kersting A."/>
            <person name="Lauritano C."/>
            <person name="Lohaus R."/>
            <person name="Toepel M."/>
            <person name="Tonon T."/>
            <person name="Vanneste K."/>
            <person name="Amirebrahimi M."/>
            <person name="Brakel J."/>
            <person name="Bostroem C."/>
            <person name="Chovatia M."/>
            <person name="Grimwood J."/>
            <person name="Jenkins J.W."/>
            <person name="Jueterbock A."/>
            <person name="Mraz A."/>
            <person name="Stam W.T."/>
            <person name="Tice H."/>
            <person name="Bornberg-Bauer E."/>
            <person name="Green P.J."/>
            <person name="Pearson G.A."/>
            <person name="Procaccini G."/>
            <person name="Duarte C.M."/>
            <person name="Schmutz J."/>
            <person name="Reusch T.B.H."/>
            <person name="Van de Peer Y."/>
        </authorList>
    </citation>
    <scope>NUCLEOTIDE SEQUENCE [LARGE SCALE GENOMIC DNA]</scope>
    <source>
        <strain evidence="8">cv. Finnish</strain>
    </source>
</reference>
<keyword evidence="2 5" id="KW-0812">Transmembrane</keyword>
<proteinExistence type="predicted"/>
<dbReference type="InterPro" id="IPR004864">
    <property type="entry name" value="LEA_2"/>
</dbReference>
<feature type="domain" description="Late embryogenesis abundant protein LEA-2 subgroup" evidence="6">
    <location>
        <begin position="73"/>
        <end position="176"/>
    </location>
</feature>
<dbReference type="AlphaFoldDB" id="A0A0K9PIG4"/>
<gene>
    <name evidence="7" type="ORF">ZOSMA_22G00090</name>
</gene>
<dbReference type="Proteomes" id="UP000036987">
    <property type="component" value="Unassembled WGS sequence"/>
</dbReference>
<dbReference type="PANTHER" id="PTHR31415">
    <property type="entry name" value="OS05G0367900 PROTEIN"/>
    <property type="match status" value="1"/>
</dbReference>
<dbReference type="GO" id="GO:0098542">
    <property type="term" value="P:defense response to other organism"/>
    <property type="evidence" value="ECO:0007669"/>
    <property type="project" value="InterPro"/>
</dbReference>
<dbReference type="GO" id="GO:0009506">
    <property type="term" value="C:plasmodesma"/>
    <property type="evidence" value="ECO:0000318"/>
    <property type="project" value="GO_Central"/>
</dbReference>
<protein>
    <submittedName>
        <fullName evidence="7">Harpin-induced like protein 20</fullName>
    </submittedName>
</protein>
<dbReference type="PANTHER" id="PTHR31415:SF166">
    <property type="entry name" value="LATE EMBRYOGENESIS ABUNDANT (LEA) HYDROXYPROLINE-RICH GLYCOPROTEIN FAMILY"/>
    <property type="match status" value="1"/>
</dbReference>
<evidence type="ECO:0000313" key="7">
    <source>
        <dbReference type="EMBL" id="KMZ68726.1"/>
    </source>
</evidence>
<dbReference type="Pfam" id="PF03168">
    <property type="entry name" value="LEA_2"/>
    <property type="match status" value="1"/>
</dbReference>
<comment type="caution">
    <text evidence="7">The sequence shown here is derived from an EMBL/GenBank/DDBJ whole genome shotgun (WGS) entry which is preliminary data.</text>
</comment>
<keyword evidence="8" id="KW-1185">Reference proteome</keyword>
<evidence type="ECO:0000256" key="1">
    <source>
        <dbReference type="ARBA" id="ARBA00004167"/>
    </source>
</evidence>
<feature type="transmembrane region" description="Helical" evidence="5">
    <location>
        <begin position="20"/>
        <end position="39"/>
    </location>
</feature>
<dbReference type="OrthoDB" id="1426517at2759"/>
<dbReference type="EMBL" id="LFYR01000811">
    <property type="protein sequence ID" value="KMZ68726.1"/>
    <property type="molecule type" value="Genomic_DNA"/>
</dbReference>
<dbReference type="OMA" id="TSHYHLR"/>
<evidence type="ECO:0000313" key="8">
    <source>
        <dbReference type="Proteomes" id="UP000036987"/>
    </source>
</evidence>
<sequence>MSKDKGDCERRRCLKQVCGCLFLFVFLVLLTILIIFLVLRPTKPKFYLKDATIYDLDLDSSDGFYLNTTIQVTLSSRNPNDRIGIYYDRLDVYAEYKSQQITLPTRVNRAYQGHNDVTVWSPFLYGRNVPVASDLCVTLVQDQTAGLVLIHIKVAGKLRWKVGTWTSNKYHIHVTCPAFMTVDSTSGHNHMLTYRFQQITGCTVDV</sequence>
<evidence type="ECO:0000256" key="2">
    <source>
        <dbReference type="ARBA" id="ARBA00022692"/>
    </source>
</evidence>
<accession>A0A0K9PIG4</accession>
<comment type="subcellular location">
    <subcellularLocation>
        <location evidence="1">Membrane</location>
        <topology evidence="1">Single-pass membrane protein</topology>
    </subcellularLocation>
</comment>
<name>A0A0K9PIG4_ZOSMR</name>
<organism evidence="7 8">
    <name type="scientific">Zostera marina</name>
    <name type="common">Eelgrass</name>
    <dbReference type="NCBI Taxonomy" id="29655"/>
    <lineage>
        <taxon>Eukaryota</taxon>
        <taxon>Viridiplantae</taxon>
        <taxon>Streptophyta</taxon>
        <taxon>Embryophyta</taxon>
        <taxon>Tracheophyta</taxon>
        <taxon>Spermatophyta</taxon>
        <taxon>Magnoliopsida</taxon>
        <taxon>Liliopsida</taxon>
        <taxon>Zosteraceae</taxon>
        <taxon>Zostera</taxon>
    </lineage>
</organism>
<evidence type="ECO:0000256" key="5">
    <source>
        <dbReference type="SAM" id="Phobius"/>
    </source>
</evidence>
<dbReference type="GO" id="GO:0005886">
    <property type="term" value="C:plasma membrane"/>
    <property type="evidence" value="ECO:0000318"/>
    <property type="project" value="GO_Central"/>
</dbReference>
<evidence type="ECO:0000256" key="3">
    <source>
        <dbReference type="ARBA" id="ARBA00022989"/>
    </source>
</evidence>
<keyword evidence="4 5" id="KW-0472">Membrane</keyword>
<keyword evidence="3 5" id="KW-1133">Transmembrane helix</keyword>